<dbReference type="InterPro" id="IPR036259">
    <property type="entry name" value="MFS_trans_sf"/>
</dbReference>
<feature type="transmembrane region" description="Helical" evidence="7">
    <location>
        <begin position="388"/>
        <end position="405"/>
    </location>
</feature>
<feature type="transmembrane region" description="Helical" evidence="7">
    <location>
        <begin position="164"/>
        <end position="188"/>
    </location>
</feature>
<feature type="transmembrane region" description="Helical" evidence="7">
    <location>
        <begin position="77"/>
        <end position="97"/>
    </location>
</feature>
<feature type="transmembrane region" description="Helical" evidence="7">
    <location>
        <begin position="286"/>
        <end position="309"/>
    </location>
</feature>
<evidence type="ECO:0000256" key="5">
    <source>
        <dbReference type="ARBA" id="ARBA00022989"/>
    </source>
</evidence>
<protein>
    <submittedName>
        <fullName evidence="9">MFS transporter</fullName>
    </submittedName>
</protein>
<dbReference type="Pfam" id="PF00083">
    <property type="entry name" value="Sugar_tr"/>
    <property type="match status" value="1"/>
</dbReference>
<evidence type="ECO:0000256" key="4">
    <source>
        <dbReference type="ARBA" id="ARBA00022692"/>
    </source>
</evidence>
<accession>A0A4V3USU9</accession>
<dbReference type="RefSeq" id="WP_081127807.1">
    <property type="nucleotide sequence ID" value="NZ_LDOS01000002.1"/>
</dbReference>
<dbReference type="PROSITE" id="PS00217">
    <property type="entry name" value="SUGAR_TRANSPORT_2"/>
    <property type="match status" value="1"/>
</dbReference>
<dbReference type="PANTHER" id="PTHR23511">
    <property type="entry name" value="SYNAPTIC VESICLE GLYCOPROTEIN 2"/>
    <property type="match status" value="1"/>
</dbReference>
<dbReference type="Gene3D" id="1.20.1250.20">
    <property type="entry name" value="MFS general substrate transporter like domains"/>
    <property type="match status" value="2"/>
</dbReference>
<name>A0A4V3USU9_9GAMM</name>
<dbReference type="InterPro" id="IPR005829">
    <property type="entry name" value="Sugar_transporter_CS"/>
</dbReference>
<feature type="transmembrane region" description="Helical" evidence="7">
    <location>
        <begin position="426"/>
        <end position="448"/>
    </location>
</feature>
<feature type="transmembrane region" description="Helical" evidence="7">
    <location>
        <begin position="37"/>
        <end position="65"/>
    </location>
</feature>
<keyword evidence="5 7" id="KW-1133">Transmembrane helix</keyword>
<feature type="transmembrane region" description="Helical" evidence="7">
    <location>
        <begin position="329"/>
        <end position="352"/>
    </location>
</feature>
<comment type="similarity">
    <text evidence="2">Belongs to the major facilitator superfamily. Sugar transporter (TC 2.A.1.1) family.</text>
</comment>
<feature type="transmembrane region" description="Helical" evidence="7">
    <location>
        <begin position="104"/>
        <end position="124"/>
    </location>
</feature>
<evidence type="ECO:0000313" key="9">
    <source>
        <dbReference type="EMBL" id="THD08131.1"/>
    </source>
</evidence>
<dbReference type="OrthoDB" id="3252866at2"/>
<evidence type="ECO:0000256" key="3">
    <source>
        <dbReference type="ARBA" id="ARBA00022448"/>
    </source>
</evidence>
<evidence type="ECO:0000256" key="6">
    <source>
        <dbReference type="ARBA" id="ARBA00023136"/>
    </source>
</evidence>
<proteinExistence type="inferred from homology"/>
<evidence type="ECO:0000256" key="1">
    <source>
        <dbReference type="ARBA" id="ARBA00004141"/>
    </source>
</evidence>
<dbReference type="GO" id="GO:0022857">
    <property type="term" value="F:transmembrane transporter activity"/>
    <property type="evidence" value="ECO:0007669"/>
    <property type="project" value="InterPro"/>
</dbReference>
<keyword evidence="4 7" id="KW-0812">Transmembrane</keyword>
<evidence type="ECO:0000259" key="8">
    <source>
        <dbReference type="PROSITE" id="PS50850"/>
    </source>
</evidence>
<feature type="domain" description="Major facilitator superfamily (MFS) profile" evidence="8">
    <location>
        <begin position="39"/>
        <end position="480"/>
    </location>
</feature>
<dbReference type="PROSITE" id="PS50850">
    <property type="entry name" value="MFS"/>
    <property type="match status" value="1"/>
</dbReference>
<sequence length="505" mass="53784">MMTAAPDPPVAAAETVSPDHAQIIRLLDDAPMRLPHVLAWALASGGTLITGLAVFMLGISMPLLVRDLALSPVQTGLVAAALFAGGVPGGALGGWLADRIGRKPVFLLDMGLLALAAMVSALTWDAWLLIAAQCVVGIGAGMDFPASGSYVAECMPHRKRSRMLVATIACQALGLLLAALLAMALLHLAPSIEAWRWFLGMQALVAVLFLLARINMAESPRWLMGQGRNREAVHMLARFVPVDRQQLEAMASRLGDAVHFVARVPHTKKSLGYAELFHPAYLRSTLLCTLPWFLMDIATYGVGLFTALLLTDLHFEGPHLPLVQQVAALARGTGLIDLFWLLGFVLGLWAVARFGRIRMQVTGFAGMVAGMLVLWASTLLAGGAGQHIALVFAGFVVFNLFMNMGPNSTTFILPTELYPTQLRATGSGFAAAISKIGATAGVLTLPLIESAWGVPTVLALMAGVSLLGLLSTWAFGIYGHGLTLEQHQTRILPLHRHAATTSDFS</sequence>
<feature type="transmembrane region" description="Helical" evidence="7">
    <location>
        <begin position="130"/>
        <end position="152"/>
    </location>
</feature>
<evidence type="ECO:0000313" key="10">
    <source>
        <dbReference type="Proteomes" id="UP000307749"/>
    </source>
</evidence>
<dbReference type="InterPro" id="IPR020846">
    <property type="entry name" value="MFS_dom"/>
</dbReference>
<keyword evidence="3" id="KW-0813">Transport</keyword>
<evidence type="ECO:0000256" key="7">
    <source>
        <dbReference type="SAM" id="Phobius"/>
    </source>
</evidence>
<keyword evidence="10" id="KW-1185">Reference proteome</keyword>
<reference evidence="9 10" key="1">
    <citation type="submission" date="2017-02" db="EMBL/GenBank/DDBJ databases">
        <title>Whole genome sequencing of Metallibacterium scheffleri DSM 24874 (T).</title>
        <authorList>
            <person name="Kumar S."/>
            <person name="Patil P."/>
            <person name="Patil P.B."/>
        </authorList>
    </citation>
    <scope>NUCLEOTIDE SEQUENCE [LARGE SCALE GENOMIC DNA]</scope>
    <source>
        <strain evidence="9 10">DSM 24874</strain>
    </source>
</reference>
<evidence type="ECO:0000256" key="2">
    <source>
        <dbReference type="ARBA" id="ARBA00010992"/>
    </source>
</evidence>
<dbReference type="AlphaFoldDB" id="A0A4V3USU9"/>
<feature type="transmembrane region" description="Helical" evidence="7">
    <location>
        <begin position="364"/>
        <end position="382"/>
    </location>
</feature>
<comment type="caution">
    <text evidence="9">The sequence shown here is derived from an EMBL/GenBank/DDBJ whole genome shotgun (WGS) entry which is preliminary data.</text>
</comment>
<comment type="subcellular location">
    <subcellularLocation>
        <location evidence="1">Membrane</location>
        <topology evidence="1">Multi-pass membrane protein</topology>
    </subcellularLocation>
</comment>
<dbReference type="SUPFAM" id="SSF103473">
    <property type="entry name" value="MFS general substrate transporter"/>
    <property type="match status" value="1"/>
</dbReference>
<dbReference type="Proteomes" id="UP000307749">
    <property type="component" value="Unassembled WGS sequence"/>
</dbReference>
<gene>
    <name evidence="9" type="ORF">B1806_13820</name>
</gene>
<dbReference type="EMBL" id="MWQO01000052">
    <property type="protein sequence ID" value="THD08131.1"/>
    <property type="molecule type" value="Genomic_DNA"/>
</dbReference>
<dbReference type="PANTHER" id="PTHR23511:SF34">
    <property type="entry name" value="SYNAPTIC VESICLE GLYCOPROTEIN 2"/>
    <property type="match status" value="1"/>
</dbReference>
<dbReference type="InterPro" id="IPR005828">
    <property type="entry name" value="MFS_sugar_transport-like"/>
</dbReference>
<feature type="transmembrane region" description="Helical" evidence="7">
    <location>
        <begin position="194"/>
        <end position="214"/>
    </location>
</feature>
<dbReference type="STRING" id="993689.GCA_002077135_02273"/>
<keyword evidence="6 7" id="KW-0472">Membrane</keyword>
<feature type="transmembrane region" description="Helical" evidence="7">
    <location>
        <begin position="454"/>
        <end position="478"/>
    </location>
</feature>
<organism evidence="9 10">
    <name type="scientific">Metallibacterium scheffleri</name>
    <dbReference type="NCBI Taxonomy" id="993689"/>
    <lineage>
        <taxon>Bacteria</taxon>
        <taxon>Pseudomonadati</taxon>
        <taxon>Pseudomonadota</taxon>
        <taxon>Gammaproteobacteria</taxon>
        <taxon>Lysobacterales</taxon>
        <taxon>Rhodanobacteraceae</taxon>
        <taxon>Metallibacterium</taxon>
    </lineage>
</organism>
<dbReference type="GO" id="GO:0016020">
    <property type="term" value="C:membrane"/>
    <property type="evidence" value="ECO:0007669"/>
    <property type="project" value="UniProtKB-SubCell"/>
</dbReference>